<name>A0A9P6CYV5_9AGAR</name>
<dbReference type="Gene3D" id="1.20.1280.140">
    <property type="match status" value="1"/>
</dbReference>
<gene>
    <name evidence="2" type="ORF">BDN70DRAFT_896278</name>
</gene>
<feature type="signal peptide" evidence="1">
    <location>
        <begin position="1"/>
        <end position="19"/>
    </location>
</feature>
<proteinExistence type="predicted"/>
<evidence type="ECO:0000313" key="2">
    <source>
        <dbReference type="EMBL" id="KAF9477714.1"/>
    </source>
</evidence>
<sequence length="186" mass="18309">MQFKSAIVFFLSVASVSLASVPAKRSVSTVLADVSTISSKVSTLDSLINAYPATGGTLAGALAIHNAAASTTTGLIPALATGTSDVTSTGPVGDADGATILSAVQAFEPTILDALTGIVAKKPSFVALPLGGVPALILQDLTNLKAGTAAFSNALIANAPASTTASATTLRDTILAAFDTAIAAYS</sequence>
<evidence type="ECO:0000313" key="3">
    <source>
        <dbReference type="Proteomes" id="UP000807469"/>
    </source>
</evidence>
<feature type="chain" id="PRO_5040498761" evidence="1">
    <location>
        <begin position="20"/>
        <end position="186"/>
    </location>
</feature>
<accession>A0A9P6CYV5</accession>
<keyword evidence="3" id="KW-1185">Reference proteome</keyword>
<dbReference type="PANTHER" id="PTHR38123:SF1">
    <property type="entry name" value="HYDROPHOBIC SURFACE BINDING PROTEIN"/>
    <property type="match status" value="1"/>
</dbReference>
<organism evidence="2 3">
    <name type="scientific">Pholiota conissans</name>
    <dbReference type="NCBI Taxonomy" id="109636"/>
    <lineage>
        <taxon>Eukaryota</taxon>
        <taxon>Fungi</taxon>
        <taxon>Dikarya</taxon>
        <taxon>Basidiomycota</taxon>
        <taxon>Agaricomycotina</taxon>
        <taxon>Agaricomycetes</taxon>
        <taxon>Agaricomycetidae</taxon>
        <taxon>Agaricales</taxon>
        <taxon>Agaricineae</taxon>
        <taxon>Strophariaceae</taxon>
        <taxon>Pholiota</taxon>
    </lineage>
</organism>
<dbReference type="EMBL" id="MU155252">
    <property type="protein sequence ID" value="KAF9477714.1"/>
    <property type="molecule type" value="Genomic_DNA"/>
</dbReference>
<comment type="caution">
    <text evidence="2">The sequence shown here is derived from an EMBL/GenBank/DDBJ whole genome shotgun (WGS) entry which is preliminary data.</text>
</comment>
<dbReference type="Proteomes" id="UP000807469">
    <property type="component" value="Unassembled WGS sequence"/>
</dbReference>
<dbReference type="OrthoDB" id="3485059at2759"/>
<evidence type="ECO:0000256" key="1">
    <source>
        <dbReference type="SAM" id="SignalP"/>
    </source>
</evidence>
<dbReference type="PANTHER" id="PTHR38123">
    <property type="entry name" value="CELL WALL SERINE-THREONINE-RICH GALACTOMANNOPROTEIN MP1 (AFU_ORTHOLOGUE AFUA_4G03240)"/>
    <property type="match status" value="1"/>
</dbReference>
<dbReference type="GO" id="GO:0005576">
    <property type="term" value="C:extracellular region"/>
    <property type="evidence" value="ECO:0007669"/>
    <property type="project" value="TreeGrafter"/>
</dbReference>
<keyword evidence="1" id="KW-0732">Signal</keyword>
<protein>
    <submittedName>
        <fullName evidence="2">Hydrophobic surface binding protein</fullName>
    </submittedName>
</protein>
<dbReference type="Pfam" id="PF12296">
    <property type="entry name" value="HsbA"/>
    <property type="match status" value="1"/>
</dbReference>
<dbReference type="InterPro" id="IPR021054">
    <property type="entry name" value="Cell_wall_mannoprotein_1"/>
</dbReference>
<dbReference type="AlphaFoldDB" id="A0A9P6CYV5"/>
<reference evidence="2" key="1">
    <citation type="submission" date="2020-11" db="EMBL/GenBank/DDBJ databases">
        <authorList>
            <consortium name="DOE Joint Genome Institute"/>
            <person name="Ahrendt S."/>
            <person name="Riley R."/>
            <person name="Andreopoulos W."/>
            <person name="Labutti K."/>
            <person name="Pangilinan J."/>
            <person name="Ruiz-Duenas F.J."/>
            <person name="Barrasa J.M."/>
            <person name="Sanchez-Garcia M."/>
            <person name="Camarero S."/>
            <person name="Miyauchi S."/>
            <person name="Serrano A."/>
            <person name="Linde D."/>
            <person name="Babiker R."/>
            <person name="Drula E."/>
            <person name="Ayuso-Fernandez I."/>
            <person name="Pacheco R."/>
            <person name="Padilla G."/>
            <person name="Ferreira P."/>
            <person name="Barriuso J."/>
            <person name="Kellner H."/>
            <person name="Castanera R."/>
            <person name="Alfaro M."/>
            <person name="Ramirez L."/>
            <person name="Pisabarro A.G."/>
            <person name="Kuo A."/>
            <person name="Tritt A."/>
            <person name="Lipzen A."/>
            <person name="He G."/>
            <person name="Yan M."/>
            <person name="Ng V."/>
            <person name="Cullen D."/>
            <person name="Martin F."/>
            <person name="Rosso M.-N."/>
            <person name="Henrissat B."/>
            <person name="Hibbett D."/>
            <person name="Martinez A.T."/>
            <person name="Grigoriev I.V."/>
        </authorList>
    </citation>
    <scope>NUCLEOTIDE SEQUENCE</scope>
    <source>
        <strain evidence="2">CIRM-BRFM 674</strain>
    </source>
</reference>